<accession>A0A8T0JBD7</accession>
<gene>
    <name evidence="2" type="ORF">KC19_1G281500</name>
</gene>
<evidence type="ECO:0000313" key="3">
    <source>
        <dbReference type="Proteomes" id="UP000822688"/>
    </source>
</evidence>
<keyword evidence="3" id="KW-1185">Reference proteome</keyword>
<proteinExistence type="predicted"/>
<feature type="region of interest" description="Disordered" evidence="1">
    <location>
        <begin position="1"/>
        <end position="20"/>
    </location>
</feature>
<reference evidence="2" key="1">
    <citation type="submission" date="2020-06" db="EMBL/GenBank/DDBJ databases">
        <title>WGS assembly of Ceratodon purpureus strain R40.</title>
        <authorList>
            <person name="Carey S.B."/>
            <person name="Jenkins J."/>
            <person name="Shu S."/>
            <person name="Lovell J.T."/>
            <person name="Sreedasyam A."/>
            <person name="Maumus F."/>
            <person name="Tiley G.P."/>
            <person name="Fernandez-Pozo N."/>
            <person name="Barry K."/>
            <person name="Chen C."/>
            <person name="Wang M."/>
            <person name="Lipzen A."/>
            <person name="Daum C."/>
            <person name="Saski C.A."/>
            <person name="Payton A.C."/>
            <person name="Mcbreen J.C."/>
            <person name="Conrad R.E."/>
            <person name="Kollar L.M."/>
            <person name="Olsson S."/>
            <person name="Huttunen S."/>
            <person name="Landis J.B."/>
            <person name="Wickett N.J."/>
            <person name="Johnson M.G."/>
            <person name="Rensing S.A."/>
            <person name="Grimwood J."/>
            <person name="Schmutz J."/>
            <person name="Mcdaniel S.F."/>
        </authorList>
    </citation>
    <scope>NUCLEOTIDE SEQUENCE</scope>
    <source>
        <strain evidence="2">R40</strain>
    </source>
</reference>
<dbReference type="AlphaFoldDB" id="A0A8T0JBD7"/>
<evidence type="ECO:0000313" key="2">
    <source>
        <dbReference type="EMBL" id="KAG0592795.1"/>
    </source>
</evidence>
<organism evidence="2 3">
    <name type="scientific">Ceratodon purpureus</name>
    <name type="common">Fire moss</name>
    <name type="synonym">Dicranum purpureum</name>
    <dbReference type="NCBI Taxonomy" id="3225"/>
    <lineage>
        <taxon>Eukaryota</taxon>
        <taxon>Viridiplantae</taxon>
        <taxon>Streptophyta</taxon>
        <taxon>Embryophyta</taxon>
        <taxon>Bryophyta</taxon>
        <taxon>Bryophytina</taxon>
        <taxon>Bryopsida</taxon>
        <taxon>Dicranidae</taxon>
        <taxon>Pseudoditrichales</taxon>
        <taxon>Ditrichaceae</taxon>
        <taxon>Ceratodon</taxon>
    </lineage>
</organism>
<dbReference type="EMBL" id="CM026421">
    <property type="protein sequence ID" value="KAG0592795.1"/>
    <property type="molecule type" value="Genomic_DNA"/>
</dbReference>
<evidence type="ECO:0000256" key="1">
    <source>
        <dbReference type="SAM" id="MobiDB-lite"/>
    </source>
</evidence>
<name>A0A8T0JBD7_CERPU</name>
<sequence length="137" mass="15537">MVTDYLSSPTIHTTKTHTPKGILPRHQILRQLAPTAATNTQLPNFLKSRQIIPARRTHYARSPDVPTSSPPQPHPQLHLLHLNLLQLEHPSNSVQVQNSRCMILVNCSLSFSWCTAHREVLLCVCEPRCAARGWRVR</sequence>
<dbReference type="Proteomes" id="UP000822688">
    <property type="component" value="Chromosome 1"/>
</dbReference>
<comment type="caution">
    <text evidence="2">The sequence shown here is derived from an EMBL/GenBank/DDBJ whole genome shotgun (WGS) entry which is preliminary data.</text>
</comment>
<protein>
    <submittedName>
        <fullName evidence="2">Uncharacterized protein</fullName>
    </submittedName>
</protein>